<dbReference type="Pfam" id="PF03285">
    <property type="entry name" value="Paralemmin"/>
    <property type="match status" value="1"/>
</dbReference>
<sequence>MLIPLLLFSLSKDLHLSLFFIPATFAIEISVVQNKRTGKAQVVSTVPITAETIPERGQKVYDDGRKSVHALHSEGSKMHSGAAEGLTSTEVEELLRMATDQNMSAEVQYHRPVYSVPYTGSNNHSPSLTSYESDPNYTIETPDHFNRPSPFCAESITPVNIVDTLPDELESQPVTMIFMGYENAEEEEDIQAELVIIANSDDDDGYEAKYVNEESDAEECLSYHPEGYKTTNRKQCSCQMCVIVSLCWCMCTVK</sequence>
<keyword evidence="8" id="KW-0966">Cell projection</keyword>
<evidence type="ECO:0000256" key="9">
    <source>
        <dbReference type="ARBA" id="ARBA00040857"/>
    </source>
</evidence>
<feature type="signal peptide" evidence="10">
    <location>
        <begin position="1"/>
        <end position="26"/>
    </location>
</feature>
<evidence type="ECO:0000256" key="6">
    <source>
        <dbReference type="ARBA" id="ARBA00023018"/>
    </source>
</evidence>
<proteinExistence type="inferred from homology"/>
<accession>A0A3Q3K428</accession>
<evidence type="ECO:0000256" key="5">
    <source>
        <dbReference type="ARBA" id="ARBA00022490"/>
    </source>
</evidence>
<evidence type="ECO:0000256" key="8">
    <source>
        <dbReference type="ARBA" id="ARBA00023273"/>
    </source>
</evidence>
<evidence type="ECO:0000256" key="3">
    <source>
        <dbReference type="ARBA" id="ARBA00004552"/>
    </source>
</evidence>
<protein>
    <recommendedName>
        <fullName evidence="9">Palmdelphin</fullName>
    </recommendedName>
</protein>
<evidence type="ECO:0000256" key="1">
    <source>
        <dbReference type="ARBA" id="ARBA00004279"/>
    </source>
</evidence>
<dbReference type="GO" id="GO:0016020">
    <property type="term" value="C:membrane"/>
    <property type="evidence" value="ECO:0007669"/>
    <property type="project" value="InterPro"/>
</dbReference>
<dbReference type="PANTHER" id="PTHR46881:SF1">
    <property type="entry name" value="PALMDELPHIN"/>
    <property type="match status" value="1"/>
</dbReference>
<feature type="chain" id="PRO_5018544949" description="Palmdelphin" evidence="10">
    <location>
        <begin position="27"/>
        <end position="254"/>
    </location>
</feature>
<dbReference type="Ensembl" id="ENSMALT00000023303.1">
    <property type="protein sequence ID" value="ENSMALP00000022867.1"/>
    <property type="gene ID" value="ENSMALG00000015958.1"/>
</dbReference>
<dbReference type="STRING" id="43700.ENSMALP00000022867"/>
<keyword evidence="10" id="KW-0732">Signal</keyword>
<evidence type="ECO:0000256" key="7">
    <source>
        <dbReference type="ARBA" id="ARBA00023054"/>
    </source>
</evidence>
<evidence type="ECO:0000256" key="4">
    <source>
        <dbReference type="ARBA" id="ARBA00005756"/>
    </source>
</evidence>
<reference evidence="11" key="1">
    <citation type="submission" date="2025-08" db="UniProtKB">
        <authorList>
            <consortium name="Ensembl"/>
        </authorList>
    </citation>
    <scope>IDENTIFICATION</scope>
</reference>
<evidence type="ECO:0000313" key="11">
    <source>
        <dbReference type="Ensembl" id="ENSMALP00000022867.1"/>
    </source>
</evidence>
<keyword evidence="7" id="KW-0175">Coiled coil</keyword>
<dbReference type="InterPro" id="IPR004965">
    <property type="entry name" value="Paralemmin"/>
</dbReference>
<evidence type="ECO:0000313" key="12">
    <source>
        <dbReference type="Proteomes" id="UP000261600"/>
    </source>
</evidence>
<comment type="subcellular location">
    <subcellularLocation>
        <location evidence="1">Cell projection</location>
        <location evidence="1">Dendrite</location>
    </subcellularLocation>
    <subcellularLocation>
        <location evidence="3">Cell projection</location>
        <location evidence="3">Dendritic spine</location>
    </subcellularLocation>
    <subcellularLocation>
        <location evidence="2">Cytoplasm</location>
    </subcellularLocation>
</comment>
<keyword evidence="5" id="KW-0963">Cytoplasm</keyword>
<dbReference type="GO" id="GO:0043197">
    <property type="term" value="C:dendritic spine"/>
    <property type="evidence" value="ECO:0007669"/>
    <property type="project" value="UniProtKB-SubCell"/>
</dbReference>
<comment type="similarity">
    <text evidence="4">Belongs to the paralemmin family.</text>
</comment>
<reference evidence="11" key="2">
    <citation type="submission" date="2025-09" db="UniProtKB">
        <authorList>
            <consortium name="Ensembl"/>
        </authorList>
    </citation>
    <scope>IDENTIFICATION</scope>
</reference>
<keyword evidence="6" id="KW-0770">Synapse</keyword>
<keyword evidence="12" id="KW-1185">Reference proteome</keyword>
<dbReference type="GO" id="GO:0008360">
    <property type="term" value="P:regulation of cell shape"/>
    <property type="evidence" value="ECO:0007669"/>
    <property type="project" value="InterPro"/>
</dbReference>
<evidence type="ECO:0000256" key="10">
    <source>
        <dbReference type="SAM" id="SignalP"/>
    </source>
</evidence>
<organism evidence="11 12">
    <name type="scientific">Monopterus albus</name>
    <name type="common">Swamp eel</name>
    <dbReference type="NCBI Taxonomy" id="43700"/>
    <lineage>
        <taxon>Eukaryota</taxon>
        <taxon>Metazoa</taxon>
        <taxon>Chordata</taxon>
        <taxon>Craniata</taxon>
        <taxon>Vertebrata</taxon>
        <taxon>Euteleostomi</taxon>
        <taxon>Actinopterygii</taxon>
        <taxon>Neopterygii</taxon>
        <taxon>Teleostei</taxon>
        <taxon>Neoteleostei</taxon>
        <taxon>Acanthomorphata</taxon>
        <taxon>Anabantaria</taxon>
        <taxon>Synbranchiformes</taxon>
        <taxon>Synbranchidae</taxon>
        <taxon>Monopterus</taxon>
    </lineage>
</organism>
<name>A0A3Q3K428_MONAL</name>
<evidence type="ECO:0000256" key="2">
    <source>
        <dbReference type="ARBA" id="ARBA00004496"/>
    </source>
</evidence>
<dbReference type="PANTHER" id="PTHR46881">
    <property type="entry name" value="PALMDELPHIN"/>
    <property type="match status" value="1"/>
</dbReference>
<dbReference type="AlphaFoldDB" id="A0A3Q3K428"/>
<dbReference type="Proteomes" id="UP000261600">
    <property type="component" value="Unplaced"/>
</dbReference>
<dbReference type="GO" id="GO:0005737">
    <property type="term" value="C:cytoplasm"/>
    <property type="evidence" value="ECO:0007669"/>
    <property type="project" value="UniProtKB-SubCell"/>
</dbReference>